<accession>A0ABC8KPC2</accession>
<dbReference type="InterPro" id="IPR035979">
    <property type="entry name" value="RBD_domain_sf"/>
</dbReference>
<comment type="similarity">
    <text evidence="6 7">Belongs to the eIF-3 subunit B family.</text>
</comment>
<dbReference type="SUPFAM" id="SSF54928">
    <property type="entry name" value="RNA-binding domain, RBD"/>
    <property type="match status" value="1"/>
</dbReference>
<comment type="subunit">
    <text evidence="6 7">Component of the eukaryotic translation initiation factor 3 (eIF-3) complex.</text>
</comment>
<keyword evidence="3 6" id="KW-0396">Initiation factor</keyword>
<dbReference type="Gene3D" id="3.30.70.330">
    <property type="match status" value="1"/>
</dbReference>
<dbReference type="InterPro" id="IPR015943">
    <property type="entry name" value="WD40/YVTN_repeat-like_dom_sf"/>
</dbReference>
<dbReference type="GO" id="GO:0033290">
    <property type="term" value="C:eukaryotic 48S preinitiation complex"/>
    <property type="evidence" value="ECO:0007669"/>
    <property type="project" value="UniProtKB-UniRule"/>
</dbReference>
<comment type="subcellular location">
    <subcellularLocation>
        <location evidence="1 6 7">Cytoplasm</location>
    </subcellularLocation>
</comment>
<feature type="region of interest" description="Disordered" evidence="8">
    <location>
        <begin position="669"/>
        <end position="691"/>
    </location>
</feature>
<dbReference type="PROSITE" id="PS50102">
    <property type="entry name" value="RRM"/>
    <property type="match status" value="1"/>
</dbReference>
<dbReference type="PANTHER" id="PTHR14068">
    <property type="entry name" value="EUKARYOTIC TRANSLATION INITIATION FACTOR 3 EIF3 -RELATED"/>
    <property type="match status" value="1"/>
</dbReference>
<feature type="domain" description="RRM" evidence="9">
    <location>
        <begin position="55"/>
        <end position="135"/>
    </location>
</feature>
<evidence type="ECO:0000256" key="5">
    <source>
        <dbReference type="ARBA" id="ARBA00022917"/>
    </source>
</evidence>
<evidence type="ECO:0000256" key="1">
    <source>
        <dbReference type="ARBA" id="ARBA00004496"/>
    </source>
</evidence>
<evidence type="ECO:0000256" key="2">
    <source>
        <dbReference type="ARBA" id="ARBA00022490"/>
    </source>
</evidence>
<gene>
    <name evidence="10" type="ORF">ERUC_LOCUS26495</name>
</gene>
<dbReference type="FunFam" id="3.30.70.330:FF:000235">
    <property type="entry name" value="Eukaryotic translation initiation factor 3 subunit B"/>
    <property type="match status" value="1"/>
</dbReference>
<dbReference type="Proteomes" id="UP001642260">
    <property type="component" value="Unassembled WGS sequence"/>
</dbReference>
<comment type="caution">
    <text evidence="10">The sequence shown here is derived from an EMBL/GenBank/DDBJ whole genome shotgun (WGS) entry which is preliminary data.</text>
</comment>
<dbReference type="AlphaFoldDB" id="A0ABC8KPC2"/>
<evidence type="ECO:0000256" key="8">
    <source>
        <dbReference type="SAM" id="MobiDB-lite"/>
    </source>
</evidence>
<dbReference type="InterPro" id="IPR000504">
    <property type="entry name" value="RRM_dom"/>
</dbReference>
<evidence type="ECO:0000313" key="10">
    <source>
        <dbReference type="EMBL" id="CAH8360739.1"/>
    </source>
</evidence>
<evidence type="ECO:0000256" key="7">
    <source>
        <dbReference type="PIRNR" id="PIRNR036424"/>
    </source>
</evidence>
<dbReference type="CDD" id="cd12278">
    <property type="entry name" value="RRM_eIF3B"/>
    <property type="match status" value="1"/>
</dbReference>
<dbReference type="PIRSF" id="PIRSF036424">
    <property type="entry name" value="eIF3b"/>
    <property type="match status" value="1"/>
</dbReference>
<dbReference type="EMBL" id="CAKOAT010292932">
    <property type="protein sequence ID" value="CAH8360739.1"/>
    <property type="molecule type" value="Genomic_DNA"/>
</dbReference>
<dbReference type="InterPro" id="IPR012677">
    <property type="entry name" value="Nucleotide-bd_a/b_plait_sf"/>
</dbReference>
<organism evidence="10 11">
    <name type="scientific">Eruca vesicaria subsp. sativa</name>
    <name type="common">Garden rocket</name>
    <name type="synonym">Eruca sativa</name>
    <dbReference type="NCBI Taxonomy" id="29727"/>
    <lineage>
        <taxon>Eukaryota</taxon>
        <taxon>Viridiplantae</taxon>
        <taxon>Streptophyta</taxon>
        <taxon>Embryophyta</taxon>
        <taxon>Tracheophyta</taxon>
        <taxon>Spermatophyta</taxon>
        <taxon>Magnoliopsida</taxon>
        <taxon>eudicotyledons</taxon>
        <taxon>Gunneridae</taxon>
        <taxon>Pentapetalae</taxon>
        <taxon>rosids</taxon>
        <taxon>malvids</taxon>
        <taxon>Brassicales</taxon>
        <taxon>Brassicaceae</taxon>
        <taxon>Brassiceae</taxon>
        <taxon>Eruca</taxon>
    </lineage>
</organism>
<evidence type="ECO:0000256" key="6">
    <source>
        <dbReference type="HAMAP-Rule" id="MF_03001"/>
    </source>
</evidence>
<feature type="compositionally biased region" description="Acidic residues" evidence="8">
    <location>
        <begin position="674"/>
        <end position="691"/>
    </location>
</feature>
<dbReference type="FunFam" id="2.130.10.10:FF:000260">
    <property type="entry name" value="Eukaryotic translation initiation factor 3 subunit B"/>
    <property type="match status" value="1"/>
</dbReference>
<proteinExistence type="inferred from homology"/>
<dbReference type="SUPFAM" id="SSF82171">
    <property type="entry name" value="DPP6 N-terminal domain-like"/>
    <property type="match status" value="1"/>
</dbReference>
<dbReference type="InterPro" id="IPR013979">
    <property type="entry name" value="TIF_beta_prop-like"/>
</dbReference>
<reference evidence="10 11" key="1">
    <citation type="submission" date="2022-03" db="EMBL/GenBank/DDBJ databases">
        <authorList>
            <person name="Macdonald S."/>
            <person name="Ahmed S."/>
            <person name="Newling K."/>
        </authorList>
    </citation>
    <scope>NUCLEOTIDE SEQUENCE [LARGE SCALE GENOMIC DNA]</scope>
</reference>
<comment type="function">
    <text evidence="7">Component of the eukaryotic translation initiation factor 3 (eIF-3) complex, which is involved in protein synthesis and, together with other initiation factors, stimulates binding of mRNA and methionyl-tRNAi to the 40S ribosome.</text>
</comment>
<evidence type="ECO:0000256" key="4">
    <source>
        <dbReference type="ARBA" id="ARBA00022884"/>
    </source>
</evidence>
<dbReference type="InterPro" id="IPR011400">
    <property type="entry name" value="EIF3B"/>
</dbReference>
<evidence type="ECO:0000256" key="3">
    <source>
        <dbReference type="ARBA" id="ARBA00022540"/>
    </source>
</evidence>
<dbReference type="GO" id="GO:0003723">
    <property type="term" value="F:RNA binding"/>
    <property type="evidence" value="ECO:0007669"/>
    <property type="project" value="UniProtKB-UniRule"/>
</dbReference>
<evidence type="ECO:0000313" key="11">
    <source>
        <dbReference type="Proteomes" id="UP001642260"/>
    </source>
</evidence>
<comment type="function">
    <text evidence="6">RNA-binding component of the eukaryotic translation initiation factor 3 (eIF-3) complex, which is involved in protein synthesis of a specialized repertoire of mRNAs and, together with other initiation factors, stimulates binding of mRNA and methionyl-tRNAi to the 40S ribosome. The eIF-3 complex specifically targets and initiates translation of a subset of mRNAs involved in cell proliferation.</text>
</comment>
<dbReference type="GO" id="GO:0005852">
    <property type="term" value="C:eukaryotic translation initiation factor 3 complex"/>
    <property type="evidence" value="ECO:0007669"/>
    <property type="project" value="UniProtKB-UniRule"/>
</dbReference>
<name>A0ABC8KPC2_ERUVS</name>
<evidence type="ECO:0000259" key="9">
    <source>
        <dbReference type="PROSITE" id="PS50102"/>
    </source>
</evidence>
<keyword evidence="11" id="KW-1185">Reference proteome</keyword>
<sequence>MAVLDLYGRAAKLGIDLSQVNFDSVLLPPGENFGIESDDEDVYVNDENFETGFGNIIVVDQLPVVGMDKFEKLEKKLCESYNKLGVIKEGGFAMPVDSDTNKTLGYCFIEFNTRQEAERAKEKTHGYHFGKDINLAVYMFDDIERLMNMNEEWEPPQTKPYAPKETMNLQTWLTDEKARDQFVVRCGPDTEVSWNDTRHLKSESVHKLQNWTESFVQWSPLGTYLVTLHRPGVALCGGATTFKPLMHYKHPMVQLVDVSPGENYLVTYNSQTPNNPNDATQVDIKIFDVKSRRLMRGFQGSADEFSVGGSSLSWPVFKWAGGRDDKYFARLRKNTISVYETKTFSLIDKKSMKVDNVVDICWSPTDSILALFVPELGDGNQPARVALVQLPSKVEIRQKNLFNVSDCKMYWQSNEAYLAVKVDRYGSKSKKRIESGLEIFRVKEKDIPVEVLELDKKNDKIIEFSWEPKGHRFAVIHGDLPRPDVSFYSVENPGRVSKLVTLKAKQANALFWSPNGKHMVLADGLNGKLEFYNVDMLMTMATVDNFMATDIKWDPTGRYVATTVTSSVHEMEDGFYIWSLYGKLLYQTRKEQVFQFAWRPRPPSLLSEQKEKEVKKNLRQYVVRYEEEDEEVVALLSRQEMEKRRVMEEEWEMWIDKWKQLHEEEKLQRQNLLGEEEEDEEEEEEEEEHYYETVEELIDVCEEVVSFEP</sequence>
<dbReference type="FunFam" id="2.130.10.10:FF:000286">
    <property type="entry name" value="Eukaryotic translation initiation factor 3 subunit B"/>
    <property type="match status" value="1"/>
</dbReference>
<keyword evidence="5 6" id="KW-0648">Protein biosynthesis</keyword>
<dbReference type="Gene3D" id="2.130.10.10">
    <property type="entry name" value="YVTN repeat-like/Quinoprotein amine dehydrogenase"/>
    <property type="match status" value="2"/>
</dbReference>
<dbReference type="PANTHER" id="PTHR14068:SF0">
    <property type="entry name" value="EUKARYOTIC TRANSLATION INITIATION FACTOR 3 SUBUNIT B"/>
    <property type="match status" value="1"/>
</dbReference>
<dbReference type="Pfam" id="PF08662">
    <property type="entry name" value="eIF2A"/>
    <property type="match status" value="1"/>
</dbReference>
<dbReference type="GO" id="GO:0001732">
    <property type="term" value="P:formation of cytoplasmic translation initiation complex"/>
    <property type="evidence" value="ECO:0007669"/>
    <property type="project" value="UniProtKB-UniRule"/>
</dbReference>
<dbReference type="HAMAP" id="MF_03001">
    <property type="entry name" value="eIF3b"/>
    <property type="match status" value="1"/>
</dbReference>
<protein>
    <recommendedName>
        <fullName evidence="6 7">Eukaryotic translation initiation factor 3 subunit B</fullName>
        <shortName evidence="6 7">eIF3b</shortName>
    </recommendedName>
    <alternativeName>
        <fullName evidence="6">eIF-3-eta</fullName>
    </alternativeName>
    <alternativeName>
        <fullName evidence="6">eIF3 p110</fullName>
    </alternativeName>
</protein>
<keyword evidence="4 6" id="KW-0694">RNA-binding</keyword>
<keyword evidence="2 6" id="KW-0963">Cytoplasm</keyword>
<dbReference type="GO" id="GO:0016282">
    <property type="term" value="C:eukaryotic 43S preinitiation complex"/>
    <property type="evidence" value="ECO:0007669"/>
    <property type="project" value="UniProtKB-UniRule"/>
</dbReference>
<dbReference type="Pfam" id="PF00076">
    <property type="entry name" value="RRM_1"/>
    <property type="match status" value="1"/>
</dbReference>
<dbReference type="GO" id="GO:0003743">
    <property type="term" value="F:translation initiation factor activity"/>
    <property type="evidence" value="ECO:0007669"/>
    <property type="project" value="UniProtKB-UniRule"/>
</dbReference>
<dbReference type="InterPro" id="IPR034363">
    <property type="entry name" value="eIF3B_RRM"/>
</dbReference>